<dbReference type="Pfam" id="PF01408">
    <property type="entry name" value="GFO_IDH_MocA"/>
    <property type="match status" value="1"/>
</dbReference>
<name>W9GMT8_9MICO</name>
<dbReference type="SUPFAM" id="SSF51735">
    <property type="entry name" value="NAD(P)-binding Rossmann-fold domains"/>
    <property type="match status" value="1"/>
</dbReference>
<reference evidence="3" key="1">
    <citation type="submission" date="2013-08" db="EMBL/GenBank/DDBJ databases">
        <title>Intrasporangium oryzae NRRL B-24470.</title>
        <authorList>
            <person name="Liu H."/>
            <person name="Wang G."/>
        </authorList>
    </citation>
    <scope>NUCLEOTIDE SEQUENCE [LARGE SCALE GENOMIC DNA]</scope>
    <source>
        <strain evidence="3">Q5-1</strain>
    </source>
</reference>
<dbReference type="Gene3D" id="3.40.50.720">
    <property type="entry name" value="NAD(P)-binding Rossmann-like Domain"/>
    <property type="match status" value="1"/>
</dbReference>
<dbReference type="Gene3D" id="3.30.360.10">
    <property type="entry name" value="Dihydrodipicolinate Reductase, domain 2"/>
    <property type="match status" value="1"/>
</dbReference>
<organism evidence="2 3">
    <name type="scientific">Intrasporangium chromatireducens Q5-1</name>
    <dbReference type="NCBI Taxonomy" id="584657"/>
    <lineage>
        <taxon>Bacteria</taxon>
        <taxon>Bacillati</taxon>
        <taxon>Actinomycetota</taxon>
        <taxon>Actinomycetes</taxon>
        <taxon>Micrococcales</taxon>
        <taxon>Intrasporangiaceae</taxon>
        <taxon>Intrasporangium</taxon>
    </lineage>
</organism>
<sequence length="324" mass="34620">MTATVVVRGAGSIGQRHARVFRSLGADVRLWPLRSRGPLRQDEATGVPLLDDNSGPDAVAGADLVVVATDTGRHVSDTVEALDRGAGRVLLEKPVAPTRAAAAQLAAHPRGDDVWVAAPLRAHAAFRHLLAEVTRLEGRLSAQVWCQSWLPDWRSGRDYRESYSARPDEGGVLRDLVHEIDYAMVLFGEPSLLGAHLEHDGPLDLAAEQAATLLWATARATGTTRLDYVTRPASRGTVIRSAGGSVSWSVATARVRSADARGATAERHFPEDLDRDTVMATQARAALELHPTTSAAERHTAGAPATLREGLAALEVCDRARALS</sequence>
<dbReference type="AlphaFoldDB" id="W9GMT8"/>
<dbReference type="Proteomes" id="UP000019494">
    <property type="component" value="Unassembled WGS sequence"/>
</dbReference>
<protein>
    <submittedName>
        <fullName evidence="2">Oxidoreductase</fullName>
    </submittedName>
</protein>
<dbReference type="GO" id="GO:0000166">
    <property type="term" value="F:nucleotide binding"/>
    <property type="evidence" value="ECO:0007669"/>
    <property type="project" value="InterPro"/>
</dbReference>
<accession>W9GMT8</accession>
<gene>
    <name evidence="2" type="ORF">N864_06535</name>
</gene>
<dbReference type="EMBL" id="AWQS01000009">
    <property type="protein sequence ID" value="EWT07556.1"/>
    <property type="molecule type" value="Genomic_DNA"/>
</dbReference>
<evidence type="ECO:0000313" key="2">
    <source>
        <dbReference type="EMBL" id="EWT07556.1"/>
    </source>
</evidence>
<dbReference type="InterPro" id="IPR036291">
    <property type="entry name" value="NAD(P)-bd_dom_sf"/>
</dbReference>
<evidence type="ECO:0000259" key="1">
    <source>
        <dbReference type="Pfam" id="PF01408"/>
    </source>
</evidence>
<dbReference type="RefSeq" id="WP_034713006.1">
    <property type="nucleotide sequence ID" value="NZ_AWQS01000009.1"/>
</dbReference>
<keyword evidence="3" id="KW-1185">Reference proteome</keyword>
<proteinExistence type="predicted"/>
<feature type="domain" description="Gfo/Idh/MocA-like oxidoreductase N-terminal" evidence="1">
    <location>
        <begin position="5"/>
        <end position="108"/>
    </location>
</feature>
<comment type="caution">
    <text evidence="2">The sequence shown here is derived from an EMBL/GenBank/DDBJ whole genome shotgun (WGS) entry which is preliminary data.</text>
</comment>
<dbReference type="InterPro" id="IPR000683">
    <property type="entry name" value="Gfo/Idh/MocA-like_OxRdtase_N"/>
</dbReference>
<evidence type="ECO:0000313" key="3">
    <source>
        <dbReference type="Proteomes" id="UP000019494"/>
    </source>
</evidence>